<evidence type="ECO:0000256" key="5">
    <source>
        <dbReference type="RuleBase" id="RU003910"/>
    </source>
</evidence>
<keyword evidence="2 4" id="KW-0689">Ribosomal protein</keyword>
<dbReference type="PRINTS" id="PR00974">
    <property type="entry name" value="RIBOSOMALS18"/>
</dbReference>
<dbReference type="RefSeq" id="WP_158380323.1">
    <property type="nucleotide sequence ID" value="NZ_CP028359.1"/>
</dbReference>
<dbReference type="AlphaFoldDB" id="A0A346E0V2"/>
<evidence type="ECO:0000256" key="1">
    <source>
        <dbReference type="ARBA" id="ARBA00005589"/>
    </source>
</evidence>
<dbReference type="PANTHER" id="PTHR13479">
    <property type="entry name" value="30S RIBOSOMAL PROTEIN S18"/>
    <property type="match status" value="1"/>
</dbReference>
<dbReference type="GO" id="GO:0003735">
    <property type="term" value="F:structural constituent of ribosome"/>
    <property type="evidence" value="ECO:0007669"/>
    <property type="project" value="InterPro"/>
</dbReference>
<evidence type="ECO:0000256" key="3">
    <source>
        <dbReference type="ARBA" id="ARBA00023274"/>
    </source>
</evidence>
<evidence type="ECO:0000313" key="6">
    <source>
        <dbReference type="EMBL" id="AXN02607.1"/>
    </source>
</evidence>
<reference evidence="6 7" key="1">
    <citation type="submission" date="2018-03" db="EMBL/GenBank/DDBJ databases">
        <title>A parallel universe: an anciently diverged bacterial symbiosis in a Hawaiian planthopper (Hemiptera: Cixiidae) reveals rearranged nutritional responsibilities.</title>
        <authorList>
            <person name="Bennett G."/>
            <person name="Mao M."/>
        </authorList>
    </citation>
    <scope>NUCLEOTIDE SEQUENCE [LARGE SCALE GENOMIC DNA]</scope>
    <source>
        <strain evidence="6 7">OLIH</strain>
    </source>
</reference>
<dbReference type="GO" id="GO:0070181">
    <property type="term" value="F:small ribosomal subunit rRNA binding"/>
    <property type="evidence" value="ECO:0007669"/>
    <property type="project" value="TreeGrafter"/>
</dbReference>
<sequence length="89" mass="10830">MINKSEIKFLTPFNIENKKNKKKCSFKKNNINYIDYKNYYLLKNFLNEMGEILPRKITYTTAKQHRRLKIARKRCRHIGLLPFTTDNFQ</sequence>
<dbReference type="GO" id="GO:0006412">
    <property type="term" value="P:translation"/>
    <property type="evidence" value="ECO:0007669"/>
    <property type="project" value="UniProtKB-UniRule"/>
</dbReference>
<keyword evidence="3 4" id="KW-0687">Ribonucleoprotein</keyword>
<dbReference type="NCBIfam" id="TIGR00165">
    <property type="entry name" value="S18"/>
    <property type="match status" value="1"/>
</dbReference>
<keyword evidence="4" id="KW-0699">rRNA-binding</keyword>
<dbReference type="PANTHER" id="PTHR13479:SF40">
    <property type="entry name" value="SMALL RIBOSOMAL SUBUNIT PROTEIN BS18M"/>
    <property type="match status" value="1"/>
</dbReference>
<dbReference type="Proteomes" id="UP000257017">
    <property type="component" value="Chromosome"/>
</dbReference>
<organism evidence="6 7">
    <name type="scientific">Candidatus Karelsulcia muelleri</name>
    <dbReference type="NCBI Taxonomy" id="336810"/>
    <lineage>
        <taxon>Bacteria</taxon>
        <taxon>Pseudomonadati</taxon>
        <taxon>Bacteroidota</taxon>
        <taxon>Flavobacteriia</taxon>
        <taxon>Flavobacteriales</taxon>
        <taxon>Candidatus Karelsulcia</taxon>
    </lineage>
</organism>
<evidence type="ECO:0000313" key="7">
    <source>
        <dbReference type="Proteomes" id="UP000257017"/>
    </source>
</evidence>
<dbReference type="InterPro" id="IPR001648">
    <property type="entry name" value="Ribosomal_bS18"/>
</dbReference>
<dbReference type="Gene3D" id="4.10.640.10">
    <property type="entry name" value="Ribosomal protein S18"/>
    <property type="match status" value="1"/>
</dbReference>
<protein>
    <recommendedName>
        <fullName evidence="4">Small ribosomal subunit protein bS18</fullName>
    </recommendedName>
</protein>
<dbReference type="SUPFAM" id="SSF46911">
    <property type="entry name" value="Ribosomal protein S18"/>
    <property type="match status" value="1"/>
</dbReference>
<comment type="subunit">
    <text evidence="4">Part of the 30S ribosomal subunit. Forms a tight heterodimer with protein bS6.</text>
</comment>
<dbReference type="InterPro" id="IPR036870">
    <property type="entry name" value="Ribosomal_bS18_sf"/>
</dbReference>
<keyword evidence="4" id="KW-0694">RNA-binding</keyword>
<proteinExistence type="inferred from homology"/>
<comment type="function">
    <text evidence="4">Binds as a heterodimer with protein bS6 to the central domain of the 16S rRNA, where it helps stabilize the platform of the 30S subunit.</text>
</comment>
<dbReference type="GO" id="GO:0022627">
    <property type="term" value="C:cytosolic small ribosomal subunit"/>
    <property type="evidence" value="ECO:0007669"/>
    <property type="project" value="TreeGrafter"/>
</dbReference>
<name>A0A346E0V2_9FLAO</name>
<comment type="similarity">
    <text evidence="1 4 5">Belongs to the bacterial ribosomal protein bS18 family.</text>
</comment>
<gene>
    <name evidence="4" type="primary">rpsR</name>
    <name evidence="6" type="ORF">C9I73_066</name>
</gene>
<evidence type="ECO:0000256" key="4">
    <source>
        <dbReference type="HAMAP-Rule" id="MF_00270"/>
    </source>
</evidence>
<dbReference type="Pfam" id="PF01084">
    <property type="entry name" value="Ribosomal_S18"/>
    <property type="match status" value="1"/>
</dbReference>
<evidence type="ECO:0000256" key="2">
    <source>
        <dbReference type="ARBA" id="ARBA00022980"/>
    </source>
</evidence>
<dbReference type="OrthoDB" id="9812008at2"/>
<dbReference type="HAMAP" id="MF_00270">
    <property type="entry name" value="Ribosomal_bS18"/>
    <property type="match status" value="1"/>
</dbReference>
<dbReference type="EMBL" id="CP028359">
    <property type="protein sequence ID" value="AXN02607.1"/>
    <property type="molecule type" value="Genomic_DNA"/>
</dbReference>
<accession>A0A346E0V2</accession>